<reference evidence="1" key="2">
    <citation type="journal article" date="2017" name="J. Med. Entomol.">
        <title>Transcriptome Analysis of the Triatoma infestans (Hemiptera: Reduviidae) Integument.</title>
        <authorList>
            <person name="Calderon-Fernandez G.M."/>
            <person name="Moriconi D.E."/>
            <person name="Dulbecco A.B."/>
            <person name="Juarez M.P."/>
        </authorList>
    </citation>
    <scope>NUCLEOTIDE SEQUENCE</scope>
    <source>
        <strain evidence="1">Int1</strain>
        <tissue evidence="1">Integument</tissue>
    </source>
</reference>
<dbReference type="EMBL" id="GEMB01006426">
    <property type="protein sequence ID" value="JAR96913.1"/>
    <property type="molecule type" value="Transcribed_RNA"/>
</dbReference>
<protein>
    <submittedName>
        <fullName evidence="1">Phosphoglycolate phosphatase-like protein</fullName>
    </submittedName>
</protein>
<dbReference type="InterPro" id="IPR036412">
    <property type="entry name" value="HAD-like_sf"/>
</dbReference>
<dbReference type="InterPro" id="IPR006357">
    <property type="entry name" value="HAD-SF_hydro_IIA"/>
</dbReference>
<dbReference type="SUPFAM" id="SSF56784">
    <property type="entry name" value="HAD-like"/>
    <property type="match status" value="1"/>
</dbReference>
<sequence length="99" mass="11428">MYVLNFVKYFLQSYIGISRFHCNQDQIHSRTMRNLNSLNELERKEFFDSIDTFLTDCDGVTWLSSEVIPGAADVINRLKEVGKSVFFAAIIVPKQGWTC</sequence>
<dbReference type="Pfam" id="PF13344">
    <property type="entry name" value="Hydrolase_6"/>
    <property type="match status" value="1"/>
</dbReference>
<proteinExistence type="predicted"/>
<accession>A0A161M2T1</accession>
<evidence type="ECO:0000313" key="1">
    <source>
        <dbReference type="EMBL" id="JAR96913.1"/>
    </source>
</evidence>
<name>A0A161M2T1_TRIIF</name>
<reference evidence="1" key="1">
    <citation type="submission" date="2016-04" db="EMBL/GenBank/DDBJ databases">
        <authorList>
            <person name="Calderon-Fernandez G.M.Sr."/>
        </authorList>
    </citation>
    <scope>NUCLEOTIDE SEQUENCE</scope>
    <source>
        <strain evidence="1">Int1</strain>
        <tissue evidence="1">Integument</tissue>
    </source>
</reference>
<organism evidence="1">
    <name type="scientific">Triatoma infestans</name>
    <name type="common">Assassin bug</name>
    <dbReference type="NCBI Taxonomy" id="30076"/>
    <lineage>
        <taxon>Eukaryota</taxon>
        <taxon>Metazoa</taxon>
        <taxon>Ecdysozoa</taxon>
        <taxon>Arthropoda</taxon>
        <taxon>Hexapoda</taxon>
        <taxon>Insecta</taxon>
        <taxon>Pterygota</taxon>
        <taxon>Neoptera</taxon>
        <taxon>Paraneoptera</taxon>
        <taxon>Hemiptera</taxon>
        <taxon>Heteroptera</taxon>
        <taxon>Panheteroptera</taxon>
        <taxon>Cimicomorpha</taxon>
        <taxon>Reduviidae</taxon>
        <taxon>Triatominae</taxon>
        <taxon>Triatoma</taxon>
    </lineage>
</organism>
<dbReference type="Gene3D" id="3.40.50.1000">
    <property type="entry name" value="HAD superfamily/HAD-like"/>
    <property type="match status" value="1"/>
</dbReference>
<dbReference type="AlphaFoldDB" id="A0A161M2T1"/>
<dbReference type="InterPro" id="IPR023214">
    <property type="entry name" value="HAD_sf"/>
</dbReference>